<feature type="domain" description="C-type lectin" evidence="2">
    <location>
        <begin position="131"/>
        <end position="248"/>
    </location>
</feature>
<protein>
    <submittedName>
        <fullName evidence="3">Low affinity immunoglobulin epsilon Fc receptor-like</fullName>
    </submittedName>
</protein>
<dbReference type="Pfam" id="PF00059">
    <property type="entry name" value="Lectin_C"/>
    <property type="match status" value="1"/>
</dbReference>
<keyword evidence="1" id="KW-0175">Coiled coil</keyword>
<keyword evidence="4" id="KW-1185">Reference proteome</keyword>
<reference evidence="3" key="1">
    <citation type="submission" date="2025-08" db="UniProtKB">
        <authorList>
            <consortium name="Ensembl"/>
        </authorList>
    </citation>
    <scope>IDENTIFICATION</scope>
</reference>
<proteinExistence type="predicted"/>
<dbReference type="SUPFAM" id="SSF56436">
    <property type="entry name" value="C-type lectin-like"/>
    <property type="match status" value="1"/>
</dbReference>
<dbReference type="InterPro" id="IPR016187">
    <property type="entry name" value="CTDL_fold"/>
</dbReference>
<reference evidence="3" key="2">
    <citation type="submission" date="2025-09" db="UniProtKB">
        <authorList>
            <consortium name="Ensembl"/>
        </authorList>
    </citation>
    <scope>IDENTIFICATION</scope>
</reference>
<dbReference type="InterPro" id="IPR050111">
    <property type="entry name" value="C-type_lectin/snaclec_domain"/>
</dbReference>
<dbReference type="PANTHER" id="PTHR22803">
    <property type="entry name" value="MANNOSE, PHOSPHOLIPASE, LECTIN RECEPTOR RELATED"/>
    <property type="match status" value="1"/>
</dbReference>
<sequence>METNKQKQNLSNLETKNELLTLEKRDLQIQTEDLRMNMTNLENQTKDLRRNMANLENQTEHLTADKMFFENQTKEMKVNMTIQQTQIEQLRNNSDKLNRMKAAIFKYSTFPVDSFCPDGVCQMCPKDWIQFNESCYFFYNSNSLWKTWDESRQLCQIKNSDLVVISSQEEQTFIKSRIEHYYDTWHGYWIGLRRINNNWIWVDDSQDTLGYWKNPGSSEDFVHVVHDGPLNQSWVQLRNGFQNRFICEIKAFIF</sequence>
<dbReference type="Proteomes" id="UP000261560">
    <property type="component" value="Unplaced"/>
</dbReference>
<dbReference type="PROSITE" id="PS50041">
    <property type="entry name" value="C_TYPE_LECTIN_2"/>
    <property type="match status" value="1"/>
</dbReference>
<dbReference type="PaxDb" id="30732-ENSOMEP00000018298"/>
<accession>A0A3B3CK99</accession>
<dbReference type="SMART" id="SM00034">
    <property type="entry name" value="CLECT"/>
    <property type="match status" value="1"/>
</dbReference>
<evidence type="ECO:0000313" key="3">
    <source>
        <dbReference type="Ensembl" id="ENSOMEP00000018298.1"/>
    </source>
</evidence>
<dbReference type="AlphaFoldDB" id="A0A3B3CK99"/>
<evidence type="ECO:0000259" key="2">
    <source>
        <dbReference type="PROSITE" id="PS50041"/>
    </source>
</evidence>
<name>A0A3B3CK99_ORYME</name>
<dbReference type="Gene3D" id="3.10.100.10">
    <property type="entry name" value="Mannose-Binding Protein A, subunit A"/>
    <property type="match status" value="1"/>
</dbReference>
<dbReference type="GeneTree" id="ENSGT01030000234575"/>
<dbReference type="OMA" id="INRIWIW"/>
<dbReference type="InterPro" id="IPR001304">
    <property type="entry name" value="C-type_lectin-like"/>
</dbReference>
<organism evidence="3 4">
    <name type="scientific">Oryzias melastigma</name>
    <name type="common">Marine medaka</name>
    <dbReference type="NCBI Taxonomy" id="30732"/>
    <lineage>
        <taxon>Eukaryota</taxon>
        <taxon>Metazoa</taxon>
        <taxon>Chordata</taxon>
        <taxon>Craniata</taxon>
        <taxon>Vertebrata</taxon>
        <taxon>Euteleostomi</taxon>
        <taxon>Actinopterygii</taxon>
        <taxon>Neopterygii</taxon>
        <taxon>Teleostei</taxon>
        <taxon>Neoteleostei</taxon>
        <taxon>Acanthomorphata</taxon>
        <taxon>Ovalentaria</taxon>
        <taxon>Atherinomorphae</taxon>
        <taxon>Beloniformes</taxon>
        <taxon>Adrianichthyidae</taxon>
        <taxon>Oryziinae</taxon>
        <taxon>Oryzias</taxon>
    </lineage>
</organism>
<dbReference type="Ensembl" id="ENSOMET00000027254.1">
    <property type="protein sequence ID" value="ENSOMEP00000018298.1"/>
    <property type="gene ID" value="ENSOMEG00000019992.1"/>
</dbReference>
<evidence type="ECO:0000313" key="4">
    <source>
        <dbReference type="Proteomes" id="UP000261560"/>
    </source>
</evidence>
<evidence type="ECO:0000256" key="1">
    <source>
        <dbReference type="SAM" id="Coils"/>
    </source>
</evidence>
<dbReference type="InterPro" id="IPR016186">
    <property type="entry name" value="C-type_lectin-like/link_sf"/>
</dbReference>
<dbReference type="STRING" id="30732.ENSOMEP00000018298"/>
<feature type="coiled-coil region" evidence="1">
    <location>
        <begin position="3"/>
        <end position="100"/>
    </location>
</feature>